<protein>
    <submittedName>
        <fullName evidence="1">Uncharacterized protein</fullName>
    </submittedName>
</protein>
<organism evidence="1 2">
    <name type="scientific">Actinoplanes auranticolor</name>
    <dbReference type="NCBI Taxonomy" id="47988"/>
    <lineage>
        <taxon>Bacteria</taxon>
        <taxon>Bacillati</taxon>
        <taxon>Actinomycetota</taxon>
        <taxon>Actinomycetes</taxon>
        <taxon>Micromonosporales</taxon>
        <taxon>Micromonosporaceae</taxon>
        <taxon>Actinoplanes</taxon>
    </lineage>
</organism>
<keyword evidence="2" id="KW-1185">Reference proteome</keyword>
<dbReference type="RefSeq" id="WP_212989320.1">
    <property type="nucleotide sequence ID" value="NZ_BAABEA010000008.1"/>
</dbReference>
<gene>
    <name evidence="1" type="ORF">Aau02nite_33440</name>
</gene>
<proteinExistence type="predicted"/>
<accession>A0A919SBZ5</accession>
<comment type="caution">
    <text evidence="1">The sequence shown here is derived from an EMBL/GenBank/DDBJ whole genome shotgun (WGS) entry which is preliminary data.</text>
</comment>
<evidence type="ECO:0000313" key="1">
    <source>
        <dbReference type="EMBL" id="GIM68829.1"/>
    </source>
</evidence>
<sequence length="62" mass="6946">MLRADELTIVHHDDTVSHFTDVTYTLNRQGLRVFTATGDEKAFPGHDVLTTHARTSHQELAA</sequence>
<dbReference type="Proteomes" id="UP000681340">
    <property type="component" value="Unassembled WGS sequence"/>
</dbReference>
<dbReference type="EMBL" id="BOQL01000026">
    <property type="protein sequence ID" value="GIM68829.1"/>
    <property type="molecule type" value="Genomic_DNA"/>
</dbReference>
<reference evidence="1" key="1">
    <citation type="submission" date="2021-03" db="EMBL/GenBank/DDBJ databases">
        <title>Whole genome shotgun sequence of Actinoplanes auranticolor NBRC 12245.</title>
        <authorList>
            <person name="Komaki H."/>
            <person name="Tamura T."/>
        </authorList>
    </citation>
    <scope>NUCLEOTIDE SEQUENCE</scope>
    <source>
        <strain evidence="1">NBRC 12245</strain>
    </source>
</reference>
<dbReference type="AlphaFoldDB" id="A0A919SBZ5"/>
<name>A0A919SBZ5_9ACTN</name>
<evidence type="ECO:0000313" key="2">
    <source>
        <dbReference type="Proteomes" id="UP000681340"/>
    </source>
</evidence>